<dbReference type="AlphaFoldDB" id="A0A067MHX8"/>
<dbReference type="InterPro" id="IPR000938">
    <property type="entry name" value="CAP-Gly_domain"/>
</dbReference>
<evidence type="ECO:0000259" key="3">
    <source>
        <dbReference type="PROSITE" id="PS50245"/>
    </source>
</evidence>
<dbReference type="SUPFAM" id="SSF74924">
    <property type="entry name" value="Cap-Gly domain"/>
    <property type="match status" value="1"/>
</dbReference>
<feature type="region of interest" description="Disordered" evidence="1">
    <location>
        <begin position="677"/>
        <end position="747"/>
    </location>
</feature>
<dbReference type="PROSITE" id="PS50097">
    <property type="entry name" value="BTB"/>
    <property type="match status" value="1"/>
</dbReference>
<feature type="domain" description="BTB" evidence="2">
    <location>
        <begin position="204"/>
        <end position="294"/>
    </location>
</feature>
<feature type="compositionally biased region" description="Polar residues" evidence="1">
    <location>
        <begin position="826"/>
        <end position="835"/>
    </location>
</feature>
<dbReference type="SUPFAM" id="SSF54695">
    <property type="entry name" value="POZ domain"/>
    <property type="match status" value="1"/>
</dbReference>
<dbReference type="OrthoDB" id="2130750at2759"/>
<dbReference type="InterPro" id="IPR011333">
    <property type="entry name" value="SKP1/BTB/POZ_sf"/>
</dbReference>
<organism evidence="4 5">
    <name type="scientific">Botryobasidium botryosum (strain FD-172 SS1)</name>
    <dbReference type="NCBI Taxonomy" id="930990"/>
    <lineage>
        <taxon>Eukaryota</taxon>
        <taxon>Fungi</taxon>
        <taxon>Dikarya</taxon>
        <taxon>Basidiomycota</taxon>
        <taxon>Agaricomycotina</taxon>
        <taxon>Agaricomycetes</taxon>
        <taxon>Cantharellales</taxon>
        <taxon>Botryobasidiaceae</taxon>
        <taxon>Botryobasidium</taxon>
    </lineage>
</organism>
<dbReference type="InParanoid" id="A0A067MHX8"/>
<evidence type="ECO:0000313" key="4">
    <source>
        <dbReference type="EMBL" id="KDQ15159.1"/>
    </source>
</evidence>
<evidence type="ECO:0000256" key="1">
    <source>
        <dbReference type="SAM" id="MobiDB-lite"/>
    </source>
</evidence>
<dbReference type="Pfam" id="PF00651">
    <property type="entry name" value="BTB"/>
    <property type="match status" value="1"/>
</dbReference>
<feature type="compositionally biased region" description="Low complexity" evidence="1">
    <location>
        <begin position="856"/>
        <end position="868"/>
    </location>
</feature>
<feature type="region of interest" description="Disordered" evidence="1">
    <location>
        <begin position="761"/>
        <end position="996"/>
    </location>
</feature>
<feature type="region of interest" description="Disordered" evidence="1">
    <location>
        <begin position="99"/>
        <end position="133"/>
    </location>
</feature>
<protein>
    <recommendedName>
        <fullName evidence="6">BTB domain-containing protein</fullName>
    </recommendedName>
</protein>
<feature type="compositionally biased region" description="Low complexity" evidence="1">
    <location>
        <begin position="725"/>
        <end position="747"/>
    </location>
</feature>
<dbReference type="Proteomes" id="UP000027195">
    <property type="component" value="Unassembled WGS sequence"/>
</dbReference>
<dbReference type="EMBL" id="KL198034">
    <property type="protein sequence ID" value="KDQ15159.1"/>
    <property type="molecule type" value="Genomic_DNA"/>
</dbReference>
<feature type="compositionally biased region" description="Polar residues" evidence="1">
    <location>
        <begin position="790"/>
        <end position="800"/>
    </location>
</feature>
<dbReference type="PANTHER" id="PTHR22427:SF7">
    <property type="entry name" value="GH15728P"/>
    <property type="match status" value="1"/>
</dbReference>
<dbReference type="STRING" id="930990.A0A067MHX8"/>
<dbReference type="Gene3D" id="2.30.30.190">
    <property type="entry name" value="CAP Gly-rich-like domain"/>
    <property type="match status" value="1"/>
</dbReference>
<proteinExistence type="predicted"/>
<name>A0A067MHX8_BOTB1</name>
<sequence>MAAKSTPAPAVVAARAASTLSWQADLKRLFEHAKERFPDVVWELVEDEGDTPEFVWGHKAIVYSRAPPSFQARYFNFRPAPVASPLPYTNSPTGTLPAPSSFSLLPLDHPPGSRSPSPSPFRSARITSPVPSTAPGPLLRLTTSIAPALFSNELEYLYTGKGIGAAFDFFYASADSTPEGDTEESRIDKLRHDLVYMWRSRLYSDVRIQLTSNGPSHSSESAREAVNPVFSGHRFILVSRAPYFHNLMLSSFAPPQPVSSSSPVMLTLPSPPFTPASLHFTLGYIYTGTLAFSHRSFDLATAFHIYRSASYLSIDTLNADVEAHIAEDMAHGLFHAYLPFDEYERITGGRWGIGGCRCKQCARRAPRILEFALSDDVHTPVLERGAQRALVGLFGEGWLTQEMAALPHKARAGALKGVQTRTTPQNLIPLLFASHAAQVKLSSLNEAWADVIREMVDQEKKRIDEVLCSKCEEIFEQPDWLAMLERDGVKFEDGDKVGWVMDSLKRGLSDQNAGMVYQTLVSSVLIRAHPTTGATLLSSTSAIRALIERTRIDIVRWLRKRWISVRLAAGFNGLEMWALKEISDELEVRVDELLFSESNNVKGPVTRAGLHATLPRSDPEYDSGSIASLRASVLNRNAARSTVANGSGQASGAAVARTSTSRVPVYTASPSVARVGLSTAGSSSTSLRHPPRPPTNALSSSRSSTMSSQVPLYPPTSPTPSGMDPSAQPSPSSSSVRSRAGASAGTAAARTNSAAISIHSAHSVASKASTVRRNNLTIRPPPPSGGVPASRSNSTLSTRSDASRSEKSNPPSPLLSIPISRGRRASATSLASNVSPRYGPSARAGPASTRARRTSVESSSSMTSTSSSIAPAPGRISAAAPSKKRPSPSVEISRAPKSAVAKGLSSKASLRSNTSATSDLADEKKVTMLTQEDVVNESDTPKKSVGGPGATPKYTRSVGNAEVPRSAPSPDGTTAAKSDGASTIKGLGPEGSPRRFSAETIRDSIVAPRSETNVAADGTASNKSLPSVPLRGITLNIGIPCMISSKRSRFKAFARYIGEVQGERGPWIGVEVPVGESWGADKLEGRDWNDGSLGGVRYFDIGGTSADWEAEERASRRRRLELSNSGFGASLPSSFVSAKKREGEQLNMEQERMKRIRSISPAISDASTTESRGLFIRPQQVLLVLGAQEHD</sequence>
<feature type="compositionally biased region" description="Low complexity" evidence="1">
    <location>
        <begin position="99"/>
        <end position="123"/>
    </location>
</feature>
<accession>A0A067MHX8</accession>
<evidence type="ECO:0008006" key="6">
    <source>
        <dbReference type="Google" id="ProtNLM"/>
    </source>
</evidence>
<dbReference type="HOGENOM" id="CLU_002951_0_0_1"/>
<feature type="compositionally biased region" description="Polar residues" evidence="1">
    <location>
        <begin position="906"/>
        <end position="918"/>
    </location>
</feature>
<feature type="compositionally biased region" description="Low complexity" evidence="1">
    <location>
        <begin position="677"/>
        <end position="687"/>
    </location>
</feature>
<dbReference type="InterPro" id="IPR036859">
    <property type="entry name" value="CAP-Gly_dom_sf"/>
</dbReference>
<evidence type="ECO:0000313" key="5">
    <source>
        <dbReference type="Proteomes" id="UP000027195"/>
    </source>
</evidence>
<dbReference type="Pfam" id="PF01302">
    <property type="entry name" value="CAP_GLY"/>
    <property type="match status" value="1"/>
</dbReference>
<feature type="compositionally biased region" description="Low complexity" evidence="1">
    <location>
        <begin position="699"/>
        <end position="708"/>
    </location>
</feature>
<gene>
    <name evidence="4" type="ORF">BOTBODRAFT_158818</name>
</gene>
<keyword evidence="5" id="KW-1185">Reference proteome</keyword>
<dbReference type="Gene3D" id="3.30.710.10">
    <property type="entry name" value="Potassium Channel Kv1.1, Chain A"/>
    <property type="match status" value="1"/>
</dbReference>
<feature type="domain" description="CAP-Gly" evidence="3">
    <location>
        <begin position="1058"/>
        <end position="1100"/>
    </location>
</feature>
<dbReference type="PROSITE" id="PS50245">
    <property type="entry name" value="CAP_GLY_2"/>
    <property type="match status" value="1"/>
</dbReference>
<dbReference type="PANTHER" id="PTHR22427">
    <property type="entry name" value="GH15728P"/>
    <property type="match status" value="1"/>
</dbReference>
<evidence type="ECO:0000259" key="2">
    <source>
        <dbReference type="PROSITE" id="PS50097"/>
    </source>
</evidence>
<reference evidence="5" key="1">
    <citation type="journal article" date="2014" name="Proc. Natl. Acad. Sci. U.S.A.">
        <title>Extensive sampling of basidiomycete genomes demonstrates inadequacy of the white-rot/brown-rot paradigm for wood decay fungi.</title>
        <authorList>
            <person name="Riley R."/>
            <person name="Salamov A.A."/>
            <person name="Brown D.W."/>
            <person name="Nagy L.G."/>
            <person name="Floudas D."/>
            <person name="Held B.W."/>
            <person name="Levasseur A."/>
            <person name="Lombard V."/>
            <person name="Morin E."/>
            <person name="Otillar R."/>
            <person name="Lindquist E.A."/>
            <person name="Sun H."/>
            <person name="LaButti K.M."/>
            <person name="Schmutz J."/>
            <person name="Jabbour D."/>
            <person name="Luo H."/>
            <person name="Baker S.E."/>
            <person name="Pisabarro A.G."/>
            <person name="Walton J.D."/>
            <person name="Blanchette R.A."/>
            <person name="Henrissat B."/>
            <person name="Martin F."/>
            <person name="Cullen D."/>
            <person name="Hibbett D.S."/>
            <person name="Grigoriev I.V."/>
        </authorList>
    </citation>
    <scope>NUCLEOTIDE SEQUENCE [LARGE SCALE GENOMIC DNA]</scope>
    <source>
        <strain evidence="5">FD-172 SS1</strain>
    </source>
</reference>
<dbReference type="InterPro" id="IPR000210">
    <property type="entry name" value="BTB/POZ_dom"/>
</dbReference>
<dbReference type="CDD" id="cd18186">
    <property type="entry name" value="BTB_POZ_ZBTB_KLHL-like"/>
    <property type="match status" value="1"/>
</dbReference>
<feature type="region of interest" description="Disordered" evidence="1">
    <location>
        <begin position="642"/>
        <end position="662"/>
    </location>
</feature>